<dbReference type="PANTHER" id="PTHR10972:SF102">
    <property type="entry name" value="OXYSTEROL-BINDING PROTEIN"/>
    <property type="match status" value="1"/>
</dbReference>
<dbReference type="PROSITE" id="PS01013">
    <property type="entry name" value="OSBP"/>
    <property type="match status" value="1"/>
</dbReference>
<feature type="non-terminal residue" evidence="6">
    <location>
        <position position="1"/>
    </location>
</feature>
<name>A0AAN8W5I8_9MAGN</name>
<keyword evidence="7" id="KW-1185">Reference proteome</keyword>
<comment type="caution">
    <text evidence="6">The sequence shown here is derived from an EMBL/GenBank/DDBJ whole genome shotgun (WGS) entry which is preliminary data.</text>
</comment>
<evidence type="ECO:0000256" key="1">
    <source>
        <dbReference type="ARBA" id="ARBA00003361"/>
    </source>
</evidence>
<dbReference type="FunFam" id="3.30.70.3490:FF:000007">
    <property type="entry name" value="Oxysterol-binding protein-related protein 4B"/>
    <property type="match status" value="1"/>
</dbReference>
<evidence type="ECO:0000256" key="2">
    <source>
        <dbReference type="ARBA" id="ARBA00008842"/>
    </source>
</evidence>
<dbReference type="FunFam" id="2.40.160.120:FF:000011">
    <property type="entry name" value="Oxysterol-binding protein-related protein 4C"/>
    <property type="match status" value="1"/>
</dbReference>
<proteinExistence type="inferred from homology"/>
<comment type="function">
    <text evidence="1">May be involved in the transport of sterols.</text>
</comment>
<dbReference type="GO" id="GO:0016020">
    <property type="term" value="C:membrane"/>
    <property type="evidence" value="ECO:0007669"/>
    <property type="project" value="TreeGrafter"/>
</dbReference>
<dbReference type="AlphaFoldDB" id="A0AAN8W5I8"/>
<dbReference type="Pfam" id="PF01237">
    <property type="entry name" value="Oxysterol_BP"/>
    <property type="match status" value="1"/>
</dbReference>
<dbReference type="InterPro" id="IPR037239">
    <property type="entry name" value="OSBP_sf"/>
</dbReference>
<evidence type="ECO:0000256" key="4">
    <source>
        <dbReference type="ARBA" id="ARBA00023121"/>
    </source>
</evidence>
<evidence type="ECO:0000313" key="6">
    <source>
        <dbReference type="EMBL" id="KAK6942007.1"/>
    </source>
</evidence>
<dbReference type="SUPFAM" id="SSF144000">
    <property type="entry name" value="Oxysterol-binding protein-like"/>
    <property type="match status" value="1"/>
</dbReference>
<reference evidence="6 7" key="1">
    <citation type="submission" date="2023-12" db="EMBL/GenBank/DDBJ databases">
        <title>A high-quality genome assembly for Dillenia turbinata (Dilleniales).</title>
        <authorList>
            <person name="Chanderbali A."/>
        </authorList>
    </citation>
    <scope>NUCLEOTIDE SEQUENCE [LARGE SCALE GENOMIC DNA]</scope>
    <source>
        <strain evidence="6">LSX21</strain>
        <tissue evidence="6">Leaf</tissue>
    </source>
</reference>
<keyword evidence="4" id="KW-0446">Lipid-binding</keyword>
<protein>
    <submittedName>
        <fullName evidence="6">Oxysterol-binding protein</fullName>
    </submittedName>
</protein>
<dbReference type="EMBL" id="JBAMMX010000004">
    <property type="protein sequence ID" value="KAK6942007.1"/>
    <property type="molecule type" value="Genomic_DNA"/>
</dbReference>
<dbReference type="InterPro" id="IPR000648">
    <property type="entry name" value="Oxysterol-bd"/>
</dbReference>
<evidence type="ECO:0000313" key="7">
    <source>
        <dbReference type="Proteomes" id="UP001370490"/>
    </source>
</evidence>
<organism evidence="6 7">
    <name type="scientific">Dillenia turbinata</name>
    <dbReference type="NCBI Taxonomy" id="194707"/>
    <lineage>
        <taxon>Eukaryota</taxon>
        <taxon>Viridiplantae</taxon>
        <taxon>Streptophyta</taxon>
        <taxon>Embryophyta</taxon>
        <taxon>Tracheophyta</taxon>
        <taxon>Spermatophyta</taxon>
        <taxon>Magnoliopsida</taxon>
        <taxon>eudicotyledons</taxon>
        <taxon>Gunneridae</taxon>
        <taxon>Pentapetalae</taxon>
        <taxon>Dilleniales</taxon>
        <taxon>Dilleniaceae</taxon>
        <taxon>Dillenia</taxon>
    </lineage>
</organism>
<evidence type="ECO:0000256" key="3">
    <source>
        <dbReference type="ARBA" id="ARBA00023055"/>
    </source>
</evidence>
<dbReference type="Gene3D" id="2.40.160.120">
    <property type="match status" value="1"/>
</dbReference>
<dbReference type="GO" id="GO:0032934">
    <property type="term" value="F:sterol binding"/>
    <property type="evidence" value="ECO:0007669"/>
    <property type="project" value="TreeGrafter"/>
</dbReference>
<dbReference type="GO" id="GO:0006869">
    <property type="term" value="P:lipid transport"/>
    <property type="evidence" value="ECO:0007669"/>
    <property type="project" value="UniProtKB-KW"/>
</dbReference>
<dbReference type="GO" id="GO:0005829">
    <property type="term" value="C:cytosol"/>
    <property type="evidence" value="ECO:0007669"/>
    <property type="project" value="TreeGrafter"/>
</dbReference>
<sequence>VTGGENGVEMRKAVLTAPLSLDGQSGADYRAPNVVQRVLSLFKNVLPGSDLTHFQATLTPFLFHLFTRTRLSPLFNIPKSQLQCFGESVYCVQSDMLSKCANADTPLDRFTSVVAWSISISRPVIFGVAPYNPVLGETHHVSRGSFNVLLEQISHHPPVSALHATDESKNIELIWCQRPVPKFHGTGVEVEVHGKKELKLLTHVETYVMDSPKLFIRFVPVPGADWIGNVRIRCEETGIEAELCYRTSSFLGFGGNQRSVKGRIFLSSSPKKTIYEINGHWDRTVSMKDTSTGKVTVIYNANAVISNLKTPVVGDPEGVWSTESTVVWSEVSQGILSKNWDKARIAKKIVEEKERELLRERQSKGEAWVPKHFFVPNTKEGGWECSPIHKWVPPAPIVVPI</sequence>
<keyword evidence="3" id="KW-0445">Lipid transport</keyword>
<accession>A0AAN8W5I8</accession>
<dbReference type="InterPro" id="IPR018494">
    <property type="entry name" value="Oxysterol-bd_CS"/>
</dbReference>
<dbReference type="Gene3D" id="3.30.70.3490">
    <property type="match status" value="1"/>
</dbReference>
<dbReference type="Proteomes" id="UP001370490">
    <property type="component" value="Unassembled WGS sequence"/>
</dbReference>
<evidence type="ECO:0000256" key="5">
    <source>
        <dbReference type="RuleBase" id="RU003844"/>
    </source>
</evidence>
<dbReference type="PANTHER" id="PTHR10972">
    <property type="entry name" value="OXYSTEROL-BINDING PROTEIN-RELATED"/>
    <property type="match status" value="1"/>
</dbReference>
<keyword evidence="3" id="KW-0813">Transport</keyword>
<gene>
    <name evidence="6" type="ORF">RJ641_027384</name>
</gene>
<comment type="similarity">
    <text evidence="2 5">Belongs to the OSBP family.</text>
</comment>